<dbReference type="EMBL" id="JADIMG010000072">
    <property type="protein sequence ID" value="MBO8460139.1"/>
    <property type="molecule type" value="Genomic_DNA"/>
</dbReference>
<gene>
    <name evidence="3" type="ORF">IAA73_07400</name>
</gene>
<dbReference type="Proteomes" id="UP000823641">
    <property type="component" value="Unassembled WGS sequence"/>
</dbReference>
<reference evidence="3" key="1">
    <citation type="submission" date="2020-10" db="EMBL/GenBank/DDBJ databases">
        <authorList>
            <person name="Gilroy R."/>
        </authorList>
    </citation>
    <scope>NUCLEOTIDE SEQUENCE</scope>
    <source>
        <strain evidence="3">G3-3990</strain>
    </source>
</reference>
<dbReference type="InterPro" id="IPR003806">
    <property type="entry name" value="ATP-grasp_PylC-type"/>
</dbReference>
<dbReference type="AlphaFoldDB" id="A0A9D9HTS6"/>
<accession>A0A9D9HTS6</accession>
<dbReference type="GO" id="GO:0005524">
    <property type="term" value="F:ATP binding"/>
    <property type="evidence" value="ECO:0007669"/>
    <property type="project" value="InterPro"/>
</dbReference>
<proteinExistence type="predicted"/>
<dbReference type="Gene3D" id="3.30.1490.20">
    <property type="entry name" value="ATP-grasp fold, A domain"/>
    <property type="match status" value="1"/>
</dbReference>
<evidence type="ECO:0000313" key="3">
    <source>
        <dbReference type="EMBL" id="MBO8460139.1"/>
    </source>
</evidence>
<dbReference type="Gene3D" id="3.30.470.20">
    <property type="entry name" value="ATP-grasp fold, B domain"/>
    <property type="match status" value="2"/>
</dbReference>
<dbReference type="InterPro" id="IPR013815">
    <property type="entry name" value="ATP_grasp_subdomain_1"/>
</dbReference>
<dbReference type="PANTHER" id="PTHR23132">
    <property type="entry name" value="D-ALANINE--D-ALANINE LIGASE"/>
    <property type="match status" value="1"/>
</dbReference>
<comment type="caution">
    <text evidence="3">The sequence shown here is derived from an EMBL/GenBank/DDBJ whole genome shotgun (WGS) entry which is preliminary data.</text>
</comment>
<feature type="domain" description="ATP-grasp fold PylC-type" evidence="2">
    <location>
        <begin position="83"/>
        <end position="235"/>
    </location>
</feature>
<evidence type="ECO:0000259" key="2">
    <source>
        <dbReference type="Pfam" id="PF02655"/>
    </source>
</evidence>
<dbReference type="PANTHER" id="PTHR23132:SF23">
    <property type="entry name" value="D-ALANINE--D-ALANINE LIGASE B"/>
    <property type="match status" value="1"/>
</dbReference>
<organism evidence="3 4">
    <name type="scientific">Candidatus Gallipaludibacter merdavium</name>
    <dbReference type="NCBI Taxonomy" id="2840839"/>
    <lineage>
        <taxon>Bacteria</taxon>
        <taxon>Pseudomonadati</taxon>
        <taxon>Bacteroidota</taxon>
        <taxon>Bacteroidia</taxon>
        <taxon>Bacteroidales</taxon>
        <taxon>Candidatus Gallipaludibacter</taxon>
    </lineage>
</organism>
<dbReference type="GO" id="GO:0008716">
    <property type="term" value="F:D-alanine-D-alanine ligase activity"/>
    <property type="evidence" value="ECO:0007669"/>
    <property type="project" value="TreeGrafter"/>
</dbReference>
<protein>
    <submittedName>
        <fullName evidence="3">ATP-grasp domain-containing protein</fullName>
    </submittedName>
</protein>
<dbReference type="GO" id="GO:0046872">
    <property type="term" value="F:metal ion binding"/>
    <property type="evidence" value="ECO:0007669"/>
    <property type="project" value="UniProtKB-KW"/>
</dbReference>
<evidence type="ECO:0000256" key="1">
    <source>
        <dbReference type="ARBA" id="ARBA00022723"/>
    </source>
</evidence>
<evidence type="ECO:0000313" key="4">
    <source>
        <dbReference type="Proteomes" id="UP000823641"/>
    </source>
</evidence>
<keyword evidence="1" id="KW-0479">Metal-binding</keyword>
<dbReference type="SUPFAM" id="SSF56059">
    <property type="entry name" value="Glutathione synthetase ATP-binding domain-like"/>
    <property type="match status" value="1"/>
</dbReference>
<name>A0A9D9HTS6_9BACT</name>
<dbReference type="Pfam" id="PF02655">
    <property type="entry name" value="ATP-grasp_3"/>
    <property type="match status" value="1"/>
</dbReference>
<reference evidence="3" key="2">
    <citation type="journal article" date="2021" name="PeerJ">
        <title>Extensive microbial diversity within the chicken gut microbiome revealed by metagenomics and culture.</title>
        <authorList>
            <person name="Gilroy R."/>
            <person name="Ravi A."/>
            <person name="Getino M."/>
            <person name="Pursley I."/>
            <person name="Horton D.L."/>
            <person name="Alikhan N.F."/>
            <person name="Baker D."/>
            <person name="Gharbi K."/>
            <person name="Hall N."/>
            <person name="Watson M."/>
            <person name="Adriaenssens E.M."/>
            <person name="Foster-Nyarko E."/>
            <person name="Jarju S."/>
            <person name="Secka A."/>
            <person name="Antonio M."/>
            <person name="Oren A."/>
            <person name="Chaudhuri R.R."/>
            <person name="La Ragione R."/>
            <person name="Hildebrand F."/>
            <person name="Pallen M.J."/>
        </authorList>
    </citation>
    <scope>NUCLEOTIDE SEQUENCE</scope>
    <source>
        <strain evidence="3">G3-3990</strain>
    </source>
</reference>
<sequence>MIWSVVSKEEMLHCNSNPVFNYYKEALGKDNIKLGIVDETCNIDFVGKRDIVLLRTGSYALARRIKKSGVRSTAEEPDLYELAADKKKVSCLLRQSGILVPNNYRMEDIREGESYFVKPRYGAENKGISDRCICRSINEVHKQCSYMISELNEEPIIEDFIEGTECTVSCFMDSGVFNYAAIAIIDGCCEPLPESEARQLGSICSDIFKIIGIRHHSRIDFRRDLNGNFYAIDINLIPSLGPTGLFARSLLVIKNYSYKQAIEAVLNSATV</sequence>